<protein>
    <submittedName>
        <fullName evidence="2">Helix-turn-helix transcriptional regulator</fullName>
    </submittedName>
</protein>
<name>A0ABS1FFJ5_9PROT</name>
<dbReference type="RefSeq" id="WP_085557447.1">
    <property type="nucleotide sequence ID" value="NZ_JAENHM010000083.1"/>
</dbReference>
<evidence type="ECO:0000259" key="1">
    <source>
        <dbReference type="PROSITE" id="PS50943"/>
    </source>
</evidence>
<dbReference type="InterPro" id="IPR010982">
    <property type="entry name" value="Lambda_DNA-bd_dom_sf"/>
</dbReference>
<accession>A0ABS1FFJ5</accession>
<sequence>MDEADYSLSGVIAMQARERFGARMRSLRRLRGFSQAALAERTRRTQARVAAVEGRGDPQLTTILALTEALRAVLVPVPIERLAEVERLLDLNDREAKPDERVPSALEELFIASDEDEP</sequence>
<evidence type="ECO:0000313" key="3">
    <source>
        <dbReference type="Proteomes" id="UP000652760"/>
    </source>
</evidence>
<dbReference type="InterPro" id="IPR001387">
    <property type="entry name" value="Cro/C1-type_HTH"/>
</dbReference>
<dbReference type="PROSITE" id="PS50943">
    <property type="entry name" value="HTH_CROC1"/>
    <property type="match status" value="1"/>
</dbReference>
<dbReference type="CDD" id="cd00093">
    <property type="entry name" value="HTH_XRE"/>
    <property type="match status" value="1"/>
</dbReference>
<evidence type="ECO:0000313" key="2">
    <source>
        <dbReference type="EMBL" id="MBK1842172.1"/>
    </source>
</evidence>
<dbReference type="Pfam" id="PF13560">
    <property type="entry name" value="HTH_31"/>
    <property type="match status" value="1"/>
</dbReference>
<dbReference type="EMBL" id="JAENHM010000083">
    <property type="protein sequence ID" value="MBK1842172.1"/>
    <property type="molecule type" value="Genomic_DNA"/>
</dbReference>
<proteinExistence type="predicted"/>
<feature type="domain" description="HTH cro/C1-type" evidence="1">
    <location>
        <begin position="24"/>
        <end position="82"/>
    </location>
</feature>
<dbReference type="Gene3D" id="1.10.260.40">
    <property type="entry name" value="lambda repressor-like DNA-binding domains"/>
    <property type="match status" value="1"/>
</dbReference>
<organism evidence="2 3">
    <name type="scientific">Azospirillum endophyticum</name>
    <dbReference type="NCBI Taxonomy" id="2800326"/>
    <lineage>
        <taxon>Bacteria</taxon>
        <taxon>Pseudomonadati</taxon>
        <taxon>Pseudomonadota</taxon>
        <taxon>Alphaproteobacteria</taxon>
        <taxon>Rhodospirillales</taxon>
        <taxon>Azospirillaceae</taxon>
        <taxon>Azospirillum</taxon>
    </lineage>
</organism>
<reference evidence="3" key="1">
    <citation type="submission" date="2021-01" db="EMBL/GenBank/DDBJ databases">
        <title>Genome public.</title>
        <authorList>
            <person name="Liu C."/>
            <person name="Sun Q."/>
        </authorList>
    </citation>
    <scope>NUCLEOTIDE SEQUENCE [LARGE SCALE GENOMIC DNA]</scope>
    <source>
        <strain evidence="3">YIM B02556</strain>
    </source>
</reference>
<comment type="caution">
    <text evidence="2">The sequence shown here is derived from an EMBL/GenBank/DDBJ whole genome shotgun (WGS) entry which is preliminary data.</text>
</comment>
<keyword evidence="3" id="KW-1185">Reference proteome</keyword>
<dbReference type="Proteomes" id="UP000652760">
    <property type="component" value="Unassembled WGS sequence"/>
</dbReference>
<dbReference type="SUPFAM" id="SSF47413">
    <property type="entry name" value="lambda repressor-like DNA-binding domains"/>
    <property type="match status" value="1"/>
</dbReference>
<gene>
    <name evidence="2" type="ORF">JHL17_32730</name>
</gene>